<evidence type="ECO:0000259" key="6">
    <source>
        <dbReference type="Pfam" id="PF00892"/>
    </source>
</evidence>
<dbReference type="OrthoDB" id="7158585at2"/>
<feature type="transmembrane region" description="Helical" evidence="5">
    <location>
        <begin position="115"/>
        <end position="133"/>
    </location>
</feature>
<accession>A0A1S1X5E9</accession>
<sequence>MPLADLLQALAIVLVWGVNFVVIKWGVAGVPPLLLGALRFCLVVFPAVFFVRRPALPWRYLAFYGLAVGVGQFGCLFSAIKLGMPAGLASVVLQSQAFFTLLLARAFLGERWQASQLLGLLLALSGLALIGVGKGGNMSAVGFGLTIAAATCWAVSNIVVRQIGRAGHKVEPLGLVVWSSLVPPIPFLLLSWWLEGGERILPALRHFDLQSLFAVAYLAFLGTMLGYGLWSRLLARHAAAKVAPFSLLVPVVGLLASHLLLGESLTDLQLLGSGLLMAGLLVGVFGARLLASVLPGGVRRV</sequence>
<feature type="transmembrane region" description="Helical" evidence="5">
    <location>
        <begin position="209"/>
        <end position="230"/>
    </location>
</feature>
<evidence type="ECO:0000313" key="7">
    <source>
        <dbReference type="EMBL" id="OHX14669.1"/>
    </source>
</evidence>
<evidence type="ECO:0000256" key="2">
    <source>
        <dbReference type="ARBA" id="ARBA00022692"/>
    </source>
</evidence>
<feature type="transmembrane region" description="Helical" evidence="5">
    <location>
        <begin position="268"/>
        <end position="291"/>
    </location>
</feature>
<dbReference type="SUPFAM" id="SSF103481">
    <property type="entry name" value="Multidrug resistance efflux transporter EmrE"/>
    <property type="match status" value="2"/>
</dbReference>
<feature type="domain" description="EamA" evidence="6">
    <location>
        <begin position="7"/>
        <end position="130"/>
    </location>
</feature>
<dbReference type="AlphaFoldDB" id="A0A1S1X5E9"/>
<name>A0A1S1X5E9_9NEIS</name>
<reference evidence="7 8" key="1">
    <citation type="submission" date="2016-09" db="EMBL/GenBank/DDBJ databases">
        <title>Chromobacterium muskegensis sp. nov., an insecticidal bacterium isolated from Sphagnum bogs.</title>
        <authorList>
            <person name="Sparks M.E."/>
            <person name="Blackburn M.B."/>
            <person name="Gundersen-Rindal D.E."/>
            <person name="Mitchell A."/>
            <person name="Farrar R."/>
            <person name="Kuhar D."/>
        </authorList>
    </citation>
    <scope>NUCLEOTIDE SEQUENCE [LARGE SCALE GENOMIC DNA]</scope>
    <source>
        <strain evidence="7 8">37-2</strain>
    </source>
</reference>
<dbReference type="GO" id="GO:0016020">
    <property type="term" value="C:membrane"/>
    <property type="evidence" value="ECO:0007669"/>
    <property type="project" value="UniProtKB-SubCell"/>
</dbReference>
<proteinExistence type="predicted"/>
<organism evidence="7 8">
    <name type="scientific">Chromobacterium sphagni</name>
    <dbReference type="NCBI Taxonomy" id="1903179"/>
    <lineage>
        <taxon>Bacteria</taxon>
        <taxon>Pseudomonadati</taxon>
        <taxon>Pseudomonadota</taxon>
        <taxon>Betaproteobacteria</taxon>
        <taxon>Neisseriales</taxon>
        <taxon>Chromobacteriaceae</taxon>
        <taxon>Chromobacterium</taxon>
    </lineage>
</organism>
<dbReference type="InterPro" id="IPR000620">
    <property type="entry name" value="EamA_dom"/>
</dbReference>
<feature type="transmembrane region" description="Helical" evidence="5">
    <location>
        <begin position="58"/>
        <end position="80"/>
    </location>
</feature>
<evidence type="ECO:0000256" key="4">
    <source>
        <dbReference type="ARBA" id="ARBA00023136"/>
    </source>
</evidence>
<feature type="transmembrane region" description="Helical" evidence="5">
    <location>
        <begin position="33"/>
        <end position="51"/>
    </location>
</feature>
<feature type="domain" description="EamA" evidence="6">
    <location>
        <begin position="143"/>
        <end position="282"/>
    </location>
</feature>
<evidence type="ECO:0000256" key="5">
    <source>
        <dbReference type="SAM" id="Phobius"/>
    </source>
</evidence>
<protein>
    <submittedName>
        <fullName evidence="7">O-acetylserine/cysteine exporter</fullName>
    </submittedName>
</protein>
<dbReference type="STRING" id="1903179.BI347_14995"/>
<dbReference type="Proteomes" id="UP000180088">
    <property type="component" value="Unassembled WGS sequence"/>
</dbReference>
<feature type="transmembrane region" description="Helical" evidence="5">
    <location>
        <begin position="172"/>
        <end position="194"/>
    </location>
</feature>
<feature type="transmembrane region" description="Helical" evidence="5">
    <location>
        <begin position="86"/>
        <end position="108"/>
    </location>
</feature>
<evidence type="ECO:0000256" key="1">
    <source>
        <dbReference type="ARBA" id="ARBA00004141"/>
    </source>
</evidence>
<keyword evidence="2 5" id="KW-0812">Transmembrane</keyword>
<dbReference type="InterPro" id="IPR050638">
    <property type="entry name" value="AA-Vitamin_Transporters"/>
</dbReference>
<keyword evidence="4 5" id="KW-0472">Membrane</keyword>
<dbReference type="PANTHER" id="PTHR32322:SF9">
    <property type="entry name" value="AMINO-ACID METABOLITE EFFLUX PUMP-RELATED"/>
    <property type="match status" value="1"/>
</dbReference>
<dbReference type="InterPro" id="IPR037185">
    <property type="entry name" value="EmrE-like"/>
</dbReference>
<keyword evidence="3 5" id="KW-1133">Transmembrane helix</keyword>
<comment type="subcellular location">
    <subcellularLocation>
        <location evidence="1">Membrane</location>
        <topology evidence="1">Multi-pass membrane protein</topology>
    </subcellularLocation>
</comment>
<feature type="transmembrane region" description="Helical" evidence="5">
    <location>
        <begin position="7"/>
        <end position="27"/>
    </location>
</feature>
<feature type="transmembrane region" description="Helical" evidence="5">
    <location>
        <begin position="242"/>
        <end position="262"/>
    </location>
</feature>
<feature type="transmembrane region" description="Helical" evidence="5">
    <location>
        <begin position="139"/>
        <end position="160"/>
    </location>
</feature>
<gene>
    <name evidence="7" type="ORF">BI347_14995</name>
</gene>
<evidence type="ECO:0000313" key="8">
    <source>
        <dbReference type="Proteomes" id="UP000180088"/>
    </source>
</evidence>
<dbReference type="Pfam" id="PF00892">
    <property type="entry name" value="EamA"/>
    <property type="match status" value="2"/>
</dbReference>
<evidence type="ECO:0000256" key="3">
    <source>
        <dbReference type="ARBA" id="ARBA00022989"/>
    </source>
</evidence>
<dbReference type="PANTHER" id="PTHR32322">
    <property type="entry name" value="INNER MEMBRANE TRANSPORTER"/>
    <property type="match status" value="1"/>
</dbReference>
<dbReference type="RefSeq" id="WP_071116220.1">
    <property type="nucleotide sequence ID" value="NZ_MKCS01000001.1"/>
</dbReference>
<comment type="caution">
    <text evidence="7">The sequence shown here is derived from an EMBL/GenBank/DDBJ whole genome shotgun (WGS) entry which is preliminary data.</text>
</comment>
<dbReference type="EMBL" id="MKCS01000001">
    <property type="protein sequence ID" value="OHX14669.1"/>
    <property type="molecule type" value="Genomic_DNA"/>
</dbReference>